<dbReference type="Proteomes" id="UP001331761">
    <property type="component" value="Unassembled WGS sequence"/>
</dbReference>
<evidence type="ECO:0000313" key="4">
    <source>
        <dbReference type="Proteomes" id="UP001331761"/>
    </source>
</evidence>
<dbReference type="GO" id="GO:0015074">
    <property type="term" value="P:DNA integration"/>
    <property type="evidence" value="ECO:0007669"/>
    <property type="project" value="InterPro"/>
</dbReference>
<accession>A0AAN8J2Y6</accession>
<dbReference type="Gene3D" id="3.30.420.10">
    <property type="entry name" value="Ribonuclease H-like superfamily/Ribonuclease H"/>
    <property type="match status" value="1"/>
</dbReference>
<dbReference type="Pfam" id="PF17921">
    <property type="entry name" value="Integrase_H2C2"/>
    <property type="match status" value="1"/>
</dbReference>
<dbReference type="PANTHER" id="PTHR47331">
    <property type="entry name" value="PHD-TYPE DOMAIN-CONTAINING PROTEIN"/>
    <property type="match status" value="1"/>
</dbReference>
<feature type="region of interest" description="Disordered" evidence="1">
    <location>
        <begin position="1"/>
        <end position="22"/>
    </location>
</feature>
<dbReference type="InterPro" id="IPR012337">
    <property type="entry name" value="RNaseH-like_sf"/>
</dbReference>
<dbReference type="GO" id="GO:0003676">
    <property type="term" value="F:nucleic acid binding"/>
    <property type="evidence" value="ECO:0007669"/>
    <property type="project" value="InterPro"/>
</dbReference>
<sequence length="359" mass="40949">MSPENWPVKDATNLREQRDDEEAEACYHASASTVQVRHPVWSLESTNDYSKVIRVTAYCARFIRNATKGKCLSLKNKALVTITPSAEEAILAEQLLIRQEQAIFKSEELLQNKQLNVNVDDKGIIRKYSRLQNADISFDTANPVHIPKQSKLGYLIAYRLHKEASHCGINQLLYNIRQKYWIPQDRLLCKRILKHCVICRKQNAAPYRYPNMGPLPTERVTKSPPFSHTGVDFMGPIIVKSPSGEDCKRYIALFTCLVTRLVHLEAATDLTAKSFIFTLKRFIARRGVPQKIISDNGTNFRLTECLLSSNQSNNDDAELSLFLAEHRISWNFIPPSSPWMGGVWERMEIKTPRAMPCGQ</sequence>
<comment type="caution">
    <text evidence="3">The sequence shown here is derived from an EMBL/GenBank/DDBJ whole genome shotgun (WGS) entry which is preliminary data.</text>
</comment>
<gene>
    <name evidence="3" type="ORF">GCK32_018703</name>
</gene>
<dbReference type="SUPFAM" id="SSF53098">
    <property type="entry name" value="Ribonuclease H-like"/>
    <property type="match status" value="1"/>
</dbReference>
<reference evidence="3 4" key="1">
    <citation type="submission" date="2019-10" db="EMBL/GenBank/DDBJ databases">
        <title>Assembly and Annotation for the nematode Trichostrongylus colubriformis.</title>
        <authorList>
            <person name="Martin J."/>
        </authorList>
    </citation>
    <scope>NUCLEOTIDE SEQUENCE [LARGE SCALE GENOMIC DNA]</scope>
    <source>
        <strain evidence="3">G859</strain>
        <tissue evidence="3">Whole worm</tissue>
    </source>
</reference>
<proteinExistence type="predicted"/>
<dbReference type="Gene3D" id="1.10.340.70">
    <property type="match status" value="1"/>
</dbReference>
<dbReference type="InterPro" id="IPR036397">
    <property type="entry name" value="RNaseH_sf"/>
</dbReference>
<evidence type="ECO:0000259" key="2">
    <source>
        <dbReference type="PROSITE" id="PS50994"/>
    </source>
</evidence>
<organism evidence="3 4">
    <name type="scientific">Trichostrongylus colubriformis</name>
    <name type="common">Black scour worm</name>
    <dbReference type="NCBI Taxonomy" id="6319"/>
    <lineage>
        <taxon>Eukaryota</taxon>
        <taxon>Metazoa</taxon>
        <taxon>Ecdysozoa</taxon>
        <taxon>Nematoda</taxon>
        <taxon>Chromadorea</taxon>
        <taxon>Rhabditida</taxon>
        <taxon>Rhabditina</taxon>
        <taxon>Rhabditomorpha</taxon>
        <taxon>Strongyloidea</taxon>
        <taxon>Trichostrongylidae</taxon>
        <taxon>Trichostrongylus</taxon>
    </lineage>
</organism>
<dbReference type="Pfam" id="PF00665">
    <property type="entry name" value="rve"/>
    <property type="match status" value="1"/>
</dbReference>
<feature type="domain" description="Integrase catalytic" evidence="2">
    <location>
        <begin position="221"/>
        <end position="359"/>
    </location>
</feature>
<dbReference type="InterPro" id="IPR041588">
    <property type="entry name" value="Integrase_H2C2"/>
</dbReference>
<protein>
    <submittedName>
        <fullName evidence="3">Integrase catalytic domain-containing protein</fullName>
    </submittedName>
</protein>
<dbReference type="PROSITE" id="PS50994">
    <property type="entry name" value="INTEGRASE"/>
    <property type="match status" value="1"/>
</dbReference>
<dbReference type="AlphaFoldDB" id="A0AAN8J2Y6"/>
<evidence type="ECO:0000256" key="1">
    <source>
        <dbReference type="SAM" id="MobiDB-lite"/>
    </source>
</evidence>
<dbReference type="EMBL" id="WIXE01004884">
    <property type="protein sequence ID" value="KAK5982639.1"/>
    <property type="molecule type" value="Genomic_DNA"/>
</dbReference>
<evidence type="ECO:0000313" key="3">
    <source>
        <dbReference type="EMBL" id="KAK5982639.1"/>
    </source>
</evidence>
<dbReference type="InterPro" id="IPR001584">
    <property type="entry name" value="Integrase_cat-core"/>
</dbReference>
<keyword evidence="4" id="KW-1185">Reference proteome</keyword>
<name>A0AAN8J2Y6_TRICO</name>